<name>A0A933GM49_UNCTE</name>
<dbReference type="PANTHER" id="PTHR47245">
    <property type="entry name" value="PEPTIDYLPROLYL ISOMERASE"/>
    <property type="match status" value="1"/>
</dbReference>
<proteinExistence type="predicted"/>
<reference evidence="4" key="1">
    <citation type="submission" date="2020-07" db="EMBL/GenBank/DDBJ databases">
        <title>Huge and variable diversity of episymbiotic CPR bacteria and DPANN archaea in groundwater ecosystems.</title>
        <authorList>
            <person name="He C.Y."/>
            <person name="Keren R."/>
            <person name="Whittaker M."/>
            <person name="Farag I.F."/>
            <person name="Doudna J."/>
            <person name="Cate J.H.D."/>
            <person name="Banfield J.F."/>
        </authorList>
    </citation>
    <scope>NUCLEOTIDE SEQUENCE</scope>
    <source>
        <strain evidence="4">NC_groundwater_1482_Ag_S-0.65um_47_24</strain>
    </source>
</reference>
<dbReference type="Proteomes" id="UP000772181">
    <property type="component" value="Unassembled WGS sequence"/>
</dbReference>
<dbReference type="PROSITE" id="PS50198">
    <property type="entry name" value="PPIC_PPIASE_2"/>
    <property type="match status" value="2"/>
</dbReference>
<organism evidence="4 5">
    <name type="scientific">Tectimicrobiota bacterium</name>
    <dbReference type="NCBI Taxonomy" id="2528274"/>
    <lineage>
        <taxon>Bacteria</taxon>
        <taxon>Pseudomonadati</taxon>
        <taxon>Nitrospinota/Tectimicrobiota group</taxon>
        <taxon>Candidatus Tectimicrobiota</taxon>
    </lineage>
</organism>
<dbReference type="Pfam" id="PF13616">
    <property type="entry name" value="Rotamase_3"/>
    <property type="match status" value="1"/>
</dbReference>
<evidence type="ECO:0000313" key="4">
    <source>
        <dbReference type="EMBL" id="MBI4595883.1"/>
    </source>
</evidence>
<keyword evidence="1 4" id="KW-0413">Isomerase</keyword>
<evidence type="ECO:0000256" key="1">
    <source>
        <dbReference type="PROSITE-ProRule" id="PRU00278"/>
    </source>
</evidence>
<dbReference type="SUPFAM" id="SSF54534">
    <property type="entry name" value="FKBP-like"/>
    <property type="match status" value="2"/>
</dbReference>
<accession>A0A933GM49</accession>
<dbReference type="PANTHER" id="PTHR47245:SF2">
    <property type="entry name" value="PEPTIDYL-PROLYL CIS-TRANS ISOMERASE HP_0175-RELATED"/>
    <property type="match status" value="1"/>
</dbReference>
<dbReference type="GO" id="GO:0003755">
    <property type="term" value="F:peptidyl-prolyl cis-trans isomerase activity"/>
    <property type="evidence" value="ECO:0007669"/>
    <property type="project" value="UniProtKB-KW"/>
</dbReference>
<feature type="domain" description="PpiC" evidence="3">
    <location>
        <begin position="238"/>
        <end position="328"/>
    </location>
</feature>
<dbReference type="Gene3D" id="3.10.50.40">
    <property type="match status" value="2"/>
</dbReference>
<dbReference type="SUPFAM" id="SSF109998">
    <property type="entry name" value="Triger factor/SurA peptide-binding domain-like"/>
    <property type="match status" value="1"/>
</dbReference>
<evidence type="ECO:0000313" key="5">
    <source>
        <dbReference type="Proteomes" id="UP000772181"/>
    </source>
</evidence>
<dbReference type="InterPro" id="IPR046357">
    <property type="entry name" value="PPIase_dom_sf"/>
</dbReference>
<gene>
    <name evidence="4" type="ORF">HY730_05825</name>
</gene>
<keyword evidence="2" id="KW-0472">Membrane</keyword>
<keyword evidence="1" id="KW-0697">Rotamase</keyword>
<sequence>MKQGRITDDRREFKKTQSKRRLRALVILIYVLIVALLVVYPYYKSYIAPWRQTVLKVNDRNFDMRYFLNRLRLYASGLKTDTFVIALQLLEIIQNEELMRQEALKRQIKIPDEKVIQEIRNRVESSGIEGSDFTQRYQLMLQQLQFQEREFQELVKTDFLRENLKKQLRETLATRAEQVHVYAMLVETARKAGEIKAKLDAGHDFNALALKESLDFHSKKNGGDLGWLPKGVNETEAETQAHVLGILAKNREEAEQILIKIEGGEDFGMLAREMSLDKSSKEHDGDLGWINKGSYDKPLDGVIFKMETGVVSQPIQSKEGYWIIKVQGKTPEGKIIDDIAFGLSVDETTPPLYTKAGYYLLKVSEKSMDRPLEETHQQIFLDKAFQQWLMEMAQRGRQQGLIQWYWDSSRYSWVVDHLK</sequence>
<keyword evidence="2" id="KW-1133">Transmembrane helix</keyword>
<keyword evidence="2" id="KW-0812">Transmembrane</keyword>
<dbReference type="Pfam" id="PF00639">
    <property type="entry name" value="Rotamase"/>
    <property type="match status" value="1"/>
</dbReference>
<feature type="domain" description="PpiC" evidence="3">
    <location>
        <begin position="176"/>
        <end position="231"/>
    </location>
</feature>
<feature type="transmembrane region" description="Helical" evidence="2">
    <location>
        <begin position="21"/>
        <end position="43"/>
    </location>
</feature>
<dbReference type="InterPro" id="IPR027304">
    <property type="entry name" value="Trigger_fact/SurA_dom_sf"/>
</dbReference>
<comment type="caution">
    <text evidence="4">The sequence shown here is derived from an EMBL/GenBank/DDBJ whole genome shotgun (WGS) entry which is preliminary data.</text>
</comment>
<dbReference type="InterPro" id="IPR000297">
    <property type="entry name" value="PPIase_PpiC"/>
</dbReference>
<dbReference type="Pfam" id="PF13624">
    <property type="entry name" value="SurA_N_3"/>
    <property type="match status" value="1"/>
</dbReference>
<evidence type="ECO:0000256" key="2">
    <source>
        <dbReference type="SAM" id="Phobius"/>
    </source>
</evidence>
<dbReference type="InterPro" id="IPR050245">
    <property type="entry name" value="PrsA_foldase"/>
</dbReference>
<dbReference type="EMBL" id="JACQWF010000263">
    <property type="protein sequence ID" value="MBI4595883.1"/>
    <property type="molecule type" value="Genomic_DNA"/>
</dbReference>
<dbReference type="AlphaFoldDB" id="A0A933GM49"/>
<protein>
    <submittedName>
        <fullName evidence="4">Peptidylprolyl isomerase</fullName>
    </submittedName>
</protein>
<evidence type="ECO:0000259" key="3">
    <source>
        <dbReference type="PROSITE" id="PS50198"/>
    </source>
</evidence>